<feature type="compositionally biased region" description="Low complexity" evidence="11">
    <location>
        <begin position="135"/>
        <end position="152"/>
    </location>
</feature>
<dbReference type="SUPFAM" id="SSF48056">
    <property type="entry name" value="Di-copper centre-containing domain"/>
    <property type="match status" value="1"/>
</dbReference>
<evidence type="ECO:0000256" key="9">
    <source>
        <dbReference type="ARBA" id="ARBA00048233"/>
    </source>
</evidence>
<keyword evidence="12" id="KW-0812">Transmembrane</keyword>
<dbReference type="PANTHER" id="PTHR11474">
    <property type="entry name" value="TYROSINASE FAMILY MEMBER"/>
    <property type="match status" value="1"/>
</dbReference>
<sequence>MTASVFSNCSSPLSLSLFHFSSLHHRSLSSSCHSISNCHLGSIQSAPKKMANTFVEPGSNIYRRGVLWVLLLAFACILSSVSPAGTLPAARFQPVGRNAAVQEVPSENEFRKRQINEGTTFMFTVSSTVTVTVGATHPVSTSPTSVSRSLVSAATMPDSTSTSRIVNPSISTGHSSSMITRSTSHTDNVATTSISSPSRLPSSSRASSFVSPPPIPLSTPRMTSTVASVSSSISASSSSSPSSFVPVVGAGNTCVDRLKIEDMQTKYPDTFNLLLLAWRELQLAPETDDLSFYQLSRIHGAPFGPWQMPAQGNYNWQLGYCTHHSAIFLSWHRPYLVLLEVEFSHLSKIVRTRLMLVAQQTLYRKAVEVANRFSGDAQTRFVRAASGVRLPYWDWSDPTTQSHLPTIVKTATVFVIQPGPSGVPTSATIPNPLYAYNFQSQNSTSTFWADFSRWRTTLRQPNQAAQSQEEVADGTLQNAYNNRHQATYLAFSYSSFNDFAANVETIHDEVHGSIGGAGHMTYIPYSAYDPVFWLHHCNMDRLMAMYQSAQPNTFIEPMTSVPTFANPSSQLDTIDTPLYPFRRFDNSFWTPQNISTASSIFPLSYGYPEVPCLLTFTSFDTLRNHTTTAINQLYGPQSPPGNKRSVERTKVRQEWQARVVIDRAEILGSFVIYVFLGKPDSSYCQWAISPAMIGTLTHLGSPGLRMKSRVIGANVILTNAINKALGGSPTKEQVIHFARENLNWVAISVTNTFMTVKLAAY</sequence>
<comment type="similarity">
    <text evidence="2">Belongs to the tyrosinase family.</text>
</comment>
<evidence type="ECO:0000256" key="6">
    <source>
        <dbReference type="ARBA" id="ARBA00023008"/>
    </source>
</evidence>
<evidence type="ECO:0000256" key="7">
    <source>
        <dbReference type="ARBA" id="ARBA00023033"/>
    </source>
</evidence>
<proteinExistence type="inferred from homology"/>
<dbReference type="AlphaFoldDB" id="A0AAV9XS44"/>
<reference evidence="15 16" key="1">
    <citation type="submission" date="2019-10" db="EMBL/GenBank/DDBJ databases">
        <authorList>
            <person name="Palmer J.M."/>
        </authorList>
    </citation>
    <scope>NUCLEOTIDE SEQUENCE [LARGE SCALE GENOMIC DNA]</scope>
    <source>
        <strain evidence="15 16">TWF694</strain>
    </source>
</reference>
<evidence type="ECO:0000256" key="1">
    <source>
        <dbReference type="ARBA" id="ARBA00001973"/>
    </source>
</evidence>
<feature type="compositionally biased region" description="Low complexity" evidence="11">
    <location>
        <begin position="193"/>
        <end position="210"/>
    </location>
</feature>
<comment type="catalytic activity">
    <reaction evidence="10">
        <text>L-tyrosine + O2 = L-dopaquinone + H2O</text>
        <dbReference type="Rhea" id="RHEA:18117"/>
        <dbReference type="ChEBI" id="CHEBI:15377"/>
        <dbReference type="ChEBI" id="CHEBI:15379"/>
        <dbReference type="ChEBI" id="CHEBI:57924"/>
        <dbReference type="ChEBI" id="CHEBI:58315"/>
        <dbReference type="EC" id="1.14.18.1"/>
    </reaction>
</comment>
<dbReference type="InterPro" id="IPR002227">
    <property type="entry name" value="Tyrosinase_Cu-bd"/>
</dbReference>
<comment type="caution">
    <text evidence="15">The sequence shown here is derived from an EMBL/GenBank/DDBJ whole genome shotgun (WGS) entry which is preliminary data.</text>
</comment>
<dbReference type="InterPro" id="IPR008922">
    <property type="entry name" value="Di-copper_centre_dom_sf"/>
</dbReference>
<keyword evidence="16" id="KW-1185">Reference proteome</keyword>
<feature type="transmembrane region" description="Helical" evidence="12">
    <location>
        <begin position="66"/>
        <end position="85"/>
    </location>
</feature>
<dbReference type="PROSITE" id="PS00498">
    <property type="entry name" value="TYROSINASE_2"/>
    <property type="match status" value="1"/>
</dbReference>
<keyword evidence="5" id="KW-0560">Oxidoreductase</keyword>
<evidence type="ECO:0000256" key="8">
    <source>
        <dbReference type="ARBA" id="ARBA00023101"/>
    </source>
</evidence>
<evidence type="ECO:0000259" key="14">
    <source>
        <dbReference type="PROSITE" id="PS00498"/>
    </source>
</evidence>
<evidence type="ECO:0000256" key="2">
    <source>
        <dbReference type="ARBA" id="ARBA00009928"/>
    </source>
</evidence>
<comment type="catalytic activity">
    <reaction evidence="9">
        <text>2 L-dopa + O2 = 2 L-dopaquinone + 2 H2O</text>
        <dbReference type="Rhea" id="RHEA:34287"/>
        <dbReference type="ChEBI" id="CHEBI:15377"/>
        <dbReference type="ChEBI" id="CHEBI:15379"/>
        <dbReference type="ChEBI" id="CHEBI:57504"/>
        <dbReference type="ChEBI" id="CHEBI:57924"/>
        <dbReference type="EC" id="1.14.18.1"/>
    </reaction>
</comment>
<keyword evidence="8" id="KW-0470">Melanin biosynthesis</keyword>
<keyword evidence="12" id="KW-0472">Membrane</keyword>
<evidence type="ECO:0000256" key="12">
    <source>
        <dbReference type="SAM" id="Phobius"/>
    </source>
</evidence>
<dbReference type="Pfam" id="PF00264">
    <property type="entry name" value="Tyrosinase"/>
    <property type="match status" value="1"/>
</dbReference>
<gene>
    <name evidence="15" type="ORF">TWF694_001548</name>
</gene>
<name>A0AAV9XS44_9PEZI</name>
<evidence type="ECO:0000256" key="11">
    <source>
        <dbReference type="SAM" id="MobiDB-lite"/>
    </source>
</evidence>
<keyword evidence="7" id="KW-0503">Monooxygenase</keyword>
<dbReference type="Pfam" id="PF18132">
    <property type="entry name" value="Tyrosinase_C"/>
    <property type="match status" value="1"/>
</dbReference>
<dbReference type="InterPro" id="IPR041640">
    <property type="entry name" value="Tyrosinase_C"/>
</dbReference>
<feature type="region of interest" description="Disordered" evidence="11">
    <location>
        <begin position="135"/>
        <end position="222"/>
    </location>
</feature>
<dbReference type="GO" id="GO:0004503">
    <property type="term" value="F:tyrosinase activity"/>
    <property type="evidence" value="ECO:0007669"/>
    <property type="project" value="UniProtKB-EC"/>
</dbReference>
<comment type="cofactor">
    <cofactor evidence="1">
        <name>Cu(2+)</name>
        <dbReference type="ChEBI" id="CHEBI:29036"/>
    </cofactor>
</comment>
<dbReference type="PROSITE" id="PS00497">
    <property type="entry name" value="TYROSINASE_1"/>
    <property type="match status" value="1"/>
</dbReference>
<keyword evidence="6" id="KW-0186">Copper</keyword>
<dbReference type="Gene3D" id="1.10.1280.10">
    <property type="entry name" value="Di-copper center containing domain from catechol oxidase"/>
    <property type="match status" value="1"/>
</dbReference>
<evidence type="ECO:0000256" key="5">
    <source>
        <dbReference type="ARBA" id="ARBA00023002"/>
    </source>
</evidence>
<keyword evidence="4" id="KW-0479">Metal-binding</keyword>
<dbReference type="PANTHER" id="PTHR11474:SF76">
    <property type="entry name" value="SHKT DOMAIN-CONTAINING PROTEIN"/>
    <property type="match status" value="1"/>
</dbReference>
<dbReference type="GO" id="GO:0042438">
    <property type="term" value="P:melanin biosynthetic process"/>
    <property type="evidence" value="ECO:0007669"/>
    <property type="project" value="UniProtKB-KW"/>
</dbReference>
<feature type="compositionally biased region" description="Polar residues" evidence="11">
    <location>
        <begin position="157"/>
        <end position="192"/>
    </location>
</feature>
<evidence type="ECO:0000313" key="16">
    <source>
        <dbReference type="Proteomes" id="UP001365542"/>
    </source>
</evidence>
<keyword evidence="12" id="KW-1133">Transmembrane helix</keyword>
<protein>
    <recommendedName>
        <fullName evidence="3">tyrosinase</fullName>
        <ecNumber evidence="3">1.14.18.1</ecNumber>
    </recommendedName>
</protein>
<evidence type="ECO:0000256" key="4">
    <source>
        <dbReference type="ARBA" id="ARBA00022723"/>
    </source>
</evidence>
<organism evidence="15 16">
    <name type="scientific">Orbilia ellipsospora</name>
    <dbReference type="NCBI Taxonomy" id="2528407"/>
    <lineage>
        <taxon>Eukaryota</taxon>
        <taxon>Fungi</taxon>
        <taxon>Dikarya</taxon>
        <taxon>Ascomycota</taxon>
        <taxon>Pezizomycotina</taxon>
        <taxon>Orbiliomycetes</taxon>
        <taxon>Orbiliales</taxon>
        <taxon>Orbiliaceae</taxon>
        <taxon>Orbilia</taxon>
    </lineage>
</organism>
<dbReference type="InterPro" id="IPR050316">
    <property type="entry name" value="Tyrosinase/Hemocyanin"/>
</dbReference>
<dbReference type="EC" id="1.14.18.1" evidence="3"/>
<dbReference type="Proteomes" id="UP001365542">
    <property type="component" value="Unassembled WGS sequence"/>
</dbReference>
<dbReference type="GO" id="GO:0046872">
    <property type="term" value="F:metal ion binding"/>
    <property type="evidence" value="ECO:0007669"/>
    <property type="project" value="UniProtKB-KW"/>
</dbReference>
<dbReference type="PRINTS" id="PR00092">
    <property type="entry name" value="TYROSINASE"/>
</dbReference>
<evidence type="ECO:0000256" key="10">
    <source>
        <dbReference type="ARBA" id="ARBA00048881"/>
    </source>
</evidence>
<feature type="domain" description="Tyrosinase copper-binding" evidence="14">
    <location>
        <begin position="529"/>
        <end position="540"/>
    </location>
</feature>
<dbReference type="EMBL" id="JAVHJO010000001">
    <property type="protein sequence ID" value="KAK6544868.1"/>
    <property type="molecule type" value="Genomic_DNA"/>
</dbReference>
<evidence type="ECO:0000313" key="15">
    <source>
        <dbReference type="EMBL" id="KAK6544868.1"/>
    </source>
</evidence>
<accession>A0AAV9XS44</accession>
<evidence type="ECO:0000259" key="13">
    <source>
        <dbReference type="PROSITE" id="PS00497"/>
    </source>
</evidence>
<feature type="domain" description="Tyrosinase copper-binding" evidence="13">
    <location>
        <begin position="323"/>
        <end position="340"/>
    </location>
</feature>
<evidence type="ECO:0000256" key="3">
    <source>
        <dbReference type="ARBA" id="ARBA00011906"/>
    </source>
</evidence>